<dbReference type="Pfam" id="PF04967">
    <property type="entry name" value="HTH_10"/>
    <property type="match status" value="1"/>
</dbReference>
<dbReference type="InterPro" id="IPR031803">
    <property type="entry name" value="BAT_GAF/HTH-assoc"/>
</dbReference>
<organism evidence="5 6">
    <name type="scientific">Halalkalicoccus paucihalophilus</name>
    <dbReference type="NCBI Taxonomy" id="1008153"/>
    <lineage>
        <taxon>Archaea</taxon>
        <taxon>Methanobacteriati</taxon>
        <taxon>Methanobacteriota</taxon>
        <taxon>Stenosarchaea group</taxon>
        <taxon>Halobacteria</taxon>
        <taxon>Halobacteriales</taxon>
        <taxon>Halococcaceae</taxon>
        <taxon>Halalkalicoccus</taxon>
    </lineage>
</organism>
<accession>A0A151A911</accession>
<reference evidence="5 6" key="1">
    <citation type="submission" date="2016-02" db="EMBL/GenBank/DDBJ databases">
        <title>Genome sequence of Halalkalicoccus paucihalophilus DSM 24557.</title>
        <authorList>
            <person name="Poehlein A."/>
            <person name="Daniel R."/>
        </authorList>
    </citation>
    <scope>NUCLEOTIDE SEQUENCE [LARGE SCALE GENOMIC DNA]</scope>
    <source>
        <strain evidence="5 6">DSM 24557</strain>
    </source>
</reference>
<evidence type="ECO:0000313" key="6">
    <source>
        <dbReference type="Proteomes" id="UP000075321"/>
    </source>
</evidence>
<dbReference type="PANTHER" id="PTHR34236">
    <property type="entry name" value="DIMETHYL SULFOXIDE REDUCTASE TRANSCRIPTIONAL ACTIVATOR"/>
    <property type="match status" value="1"/>
</dbReference>
<keyword evidence="6" id="KW-1185">Reference proteome</keyword>
<dbReference type="PANTHER" id="PTHR34236:SF1">
    <property type="entry name" value="DIMETHYL SULFOXIDE REDUCTASE TRANSCRIPTIONAL ACTIVATOR"/>
    <property type="match status" value="1"/>
</dbReference>
<keyword evidence="1" id="KW-0805">Transcription regulation</keyword>
<gene>
    <name evidence="5" type="ORF">HAPAU_36570</name>
</gene>
<feature type="domain" description="HTH bat-type" evidence="3">
    <location>
        <begin position="155"/>
        <end position="206"/>
    </location>
</feature>
<dbReference type="PATRIC" id="fig|1008153.3.peg.3878"/>
<evidence type="ECO:0000313" key="5">
    <source>
        <dbReference type="EMBL" id="KYH24186.1"/>
    </source>
</evidence>
<protein>
    <submittedName>
        <fullName evidence="5">HTH DNA binding domain protein</fullName>
    </submittedName>
</protein>
<sequence length="219" mass="25248">MVTTITDIRVPAHAFPLGRILQEYPDVEIELERLVPTQKEIIPLFWVESASEAAVERTLQEDPLVEELAQLTRTPERVLYSVTWSPDIDTLVKALVDLKVDVLSADGRADFWEFRLQFRDRAQLEQFRRICHEEGIPLDLLRLYNPMMPPEEGSLTAEQLDALKMAYEHGFWDIPRAINQTELANLIGISNNSMSQRLRRGIKVIVEESLYGFAKQQED</sequence>
<dbReference type="RefSeq" id="WP_066385239.1">
    <property type="nucleotide sequence ID" value="NZ_LTAZ01000015.1"/>
</dbReference>
<dbReference type="InterPro" id="IPR007050">
    <property type="entry name" value="HTH_bacterioopsin"/>
</dbReference>
<dbReference type="Proteomes" id="UP000075321">
    <property type="component" value="Unassembled WGS sequence"/>
</dbReference>
<evidence type="ECO:0000256" key="1">
    <source>
        <dbReference type="ARBA" id="ARBA00023015"/>
    </source>
</evidence>
<evidence type="ECO:0000256" key="2">
    <source>
        <dbReference type="ARBA" id="ARBA00023163"/>
    </source>
</evidence>
<proteinExistence type="predicted"/>
<dbReference type="EMBL" id="LTAZ01000015">
    <property type="protein sequence ID" value="KYH24186.1"/>
    <property type="molecule type" value="Genomic_DNA"/>
</dbReference>
<dbReference type="Pfam" id="PF15915">
    <property type="entry name" value="BAT"/>
    <property type="match status" value="1"/>
</dbReference>
<comment type="caution">
    <text evidence="5">The sequence shown here is derived from an EMBL/GenBank/DDBJ whole genome shotgun (WGS) entry which is preliminary data.</text>
</comment>
<dbReference type="AlphaFoldDB" id="A0A151A911"/>
<name>A0A151A911_9EURY</name>
<evidence type="ECO:0000259" key="3">
    <source>
        <dbReference type="Pfam" id="PF04967"/>
    </source>
</evidence>
<dbReference type="OrthoDB" id="156233at2157"/>
<evidence type="ECO:0000259" key="4">
    <source>
        <dbReference type="Pfam" id="PF15915"/>
    </source>
</evidence>
<keyword evidence="2" id="KW-0804">Transcription</keyword>
<feature type="domain" description="Bacterioopsin transcriptional activator GAF and HTH associated" evidence="4">
    <location>
        <begin position="21"/>
        <end position="132"/>
    </location>
</feature>